<evidence type="ECO:0000259" key="4">
    <source>
        <dbReference type="SMART" id="SM00941"/>
    </source>
</evidence>
<reference evidence="5 6" key="1">
    <citation type="submission" date="2019-06" db="EMBL/GenBank/DDBJ databases">
        <title>Draft genome sequence of Methanolobus vulcani B1d.</title>
        <authorList>
            <person name="Creighbaum A.J."/>
            <person name="Ticak T."/>
            <person name="Hariraju D."/>
            <person name="Arivett B.A."/>
            <person name="Ferguson D.J.Jr."/>
        </authorList>
    </citation>
    <scope>NUCLEOTIDE SEQUENCE [LARGE SCALE GENOMIC DNA]</scope>
    <source>
        <strain evidence="5 6">B1d</strain>
    </source>
</reference>
<comment type="catalytic activity">
    <reaction evidence="3">
        <text>AMP + phosphate = alpha-D-ribose 1,5-bisphosphate + adenine</text>
        <dbReference type="Rhea" id="RHEA:36975"/>
        <dbReference type="ChEBI" id="CHEBI:16708"/>
        <dbReference type="ChEBI" id="CHEBI:43474"/>
        <dbReference type="ChEBI" id="CHEBI:68688"/>
        <dbReference type="ChEBI" id="CHEBI:456215"/>
        <dbReference type="EC" id="2.4.2.57"/>
    </reaction>
</comment>
<comment type="similarity">
    <text evidence="3">Belongs to the thymidine/pyrimidine-nucleoside phosphorylase family. Type 2 subfamily.</text>
</comment>
<dbReference type="Pfam" id="PF02885">
    <property type="entry name" value="Glycos_trans_3N"/>
    <property type="match status" value="1"/>
</dbReference>
<gene>
    <name evidence="5" type="ORF">FKV42_13470</name>
</gene>
<dbReference type="AlphaFoldDB" id="A0A7Z8P140"/>
<dbReference type="InterPro" id="IPR017872">
    <property type="entry name" value="Pyrmidine_PPase_CS"/>
</dbReference>
<dbReference type="EC" id="2.4.2.57" evidence="3"/>
<dbReference type="PROSITE" id="PS00647">
    <property type="entry name" value="THYMID_PHOSPHORYLASE"/>
    <property type="match status" value="1"/>
</dbReference>
<dbReference type="CDD" id="cd02775">
    <property type="entry name" value="MopB_CT"/>
    <property type="match status" value="1"/>
</dbReference>
<dbReference type="InterPro" id="IPR036320">
    <property type="entry name" value="Glycosyl_Trfase_fam3_N_dom_sf"/>
</dbReference>
<dbReference type="SUPFAM" id="SSF47648">
    <property type="entry name" value="Nucleoside phosphorylase/phosphoribosyltransferase N-terminal domain"/>
    <property type="match status" value="1"/>
</dbReference>
<protein>
    <recommendedName>
        <fullName evidence="3">AMP phosphorylase</fullName>
        <shortName evidence="3">AMPpase</shortName>
        <ecNumber evidence="3">2.4.2.57</ecNumber>
    </recommendedName>
    <alternativeName>
        <fullName evidence="3">Nucleoside monophosphate phosphorylase</fullName>
        <shortName evidence="3">NMP phosphorylase</shortName>
    </alternativeName>
</protein>
<dbReference type="Pfam" id="PF07831">
    <property type="entry name" value="PYNP_C"/>
    <property type="match status" value="1"/>
</dbReference>
<dbReference type="Pfam" id="PF00591">
    <property type="entry name" value="Glycos_transf_3"/>
    <property type="match status" value="1"/>
</dbReference>
<dbReference type="Gene3D" id="3.40.1030.10">
    <property type="entry name" value="Nucleoside phosphorylase/phosphoribosyltransferase catalytic domain"/>
    <property type="match status" value="1"/>
</dbReference>
<dbReference type="InterPro" id="IPR017459">
    <property type="entry name" value="Glycosyl_Trfase_fam3_N_dom"/>
</dbReference>
<dbReference type="InterPro" id="IPR035902">
    <property type="entry name" value="Nuc_phospho_transferase"/>
</dbReference>
<comment type="catalytic activity">
    <reaction evidence="3">
        <text>CMP + phosphate = cytosine + alpha-D-ribose 1,5-bisphosphate</text>
        <dbReference type="Rhea" id="RHEA:36987"/>
        <dbReference type="ChEBI" id="CHEBI:16040"/>
        <dbReference type="ChEBI" id="CHEBI:43474"/>
        <dbReference type="ChEBI" id="CHEBI:60377"/>
        <dbReference type="ChEBI" id="CHEBI:68688"/>
        <dbReference type="EC" id="2.4.2.57"/>
    </reaction>
</comment>
<keyword evidence="1 3" id="KW-0328">Glycosyltransferase</keyword>
<dbReference type="InterPro" id="IPR000312">
    <property type="entry name" value="Glycosyl_Trfase_fam3"/>
</dbReference>
<comment type="catalytic activity">
    <reaction evidence="3">
        <text>UMP + phosphate = alpha-D-ribose 1,5-bisphosphate + uracil</text>
        <dbReference type="Rhea" id="RHEA:36991"/>
        <dbReference type="ChEBI" id="CHEBI:17568"/>
        <dbReference type="ChEBI" id="CHEBI:43474"/>
        <dbReference type="ChEBI" id="CHEBI:57865"/>
        <dbReference type="ChEBI" id="CHEBI:68688"/>
        <dbReference type="EC" id="2.4.2.57"/>
    </reaction>
</comment>
<evidence type="ECO:0000256" key="3">
    <source>
        <dbReference type="HAMAP-Rule" id="MF_02132"/>
    </source>
</evidence>
<dbReference type="NCBIfam" id="TIGR02645">
    <property type="entry name" value="ARCH_P_rylase"/>
    <property type="match status" value="1"/>
</dbReference>
<evidence type="ECO:0000256" key="1">
    <source>
        <dbReference type="ARBA" id="ARBA00022676"/>
    </source>
</evidence>
<evidence type="ECO:0000313" key="5">
    <source>
        <dbReference type="EMBL" id="TQD23529.1"/>
    </source>
</evidence>
<dbReference type="GO" id="GO:0005829">
    <property type="term" value="C:cytosol"/>
    <property type="evidence" value="ECO:0007669"/>
    <property type="project" value="TreeGrafter"/>
</dbReference>
<dbReference type="GO" id="GO:0016763">
    <property type="term" value="F:pentosyltransferase activity"/>
    <property type="evidence" value="ECO:0007669"/>
    <property type="project" value="UniProtKB-UniRule"/>
</dbReference>
<comment type="function">
    <text evidence="3">Catalyzes the conversion of AMP and phosphate to adenine and ribose 1,5-bisphosphate (R15P). Exhibits phosphorylase activity toward CMP and UMP in addition to AMP. Functions in an archaeal AMP degradation pathway, together with R15P isomerase and RubisCO.</text>
</comment>
<dbReference type="GO" id="GO:0016208">
    <property type="term" value="F:AMP binding"/>
    <property type="evidence" value="ECO:0007669"/>
    <property type="project" value="UniProtKB-UniRule"/>
</dbReference>
<dbReference type="InterPro" id="IPR036566">
    <property type="entry name" value="PYNP-like_C_sf"/>
</dbReference>
<dbReference type="GO" id="GO:0006196">
    <property type="term" value="P:AMP catabolic process"/>
    <property type="evidence" value="ECO:0007669"/>
    <property type="project" value="UniProtKB-UniRule"/>
</dbReference>
<keyword evidence="2 3" id="KW-0808">Transferase</keyword>
<dbReference type="GO" id="GO:0004645">
    <property type="term" value="F:1,4-alpha-oligoglucan phosphorylase activity"/>
    <property type="evidence" value="ECO:0007669"/>
    <property type="project" value="InterPro"/>
</dbReference>
<dbReference type="Gene3D" id="2.40.40.20">
    <property type="match status" value="1"/>
</dbReference>
<dbReference type="InterPro" id="IPR009010">
    <property type="entry name" value="Asp_de-COase-like_dom_sf"/>
</dbReference>
<dbReference type="PIRSF" id="PIRSF000478">
    <property type="entry name" value="TP_PyNP"/>
    <property type="match status" value="1"/>
</dbReference>
<dbReference type="InterPro" id="IPR017713">
    <property type="entry name" value="AMP_phosphorylase"/>
</dbReference>
<feature type="binding site" evidence="3">
    <location>
        <begin position="195"/>
        <end position="200"/>
    </location>
    <ligand>
        <name>AMP</name>
        <dbReference type="ChEBI" id="CHEBI:456215"/>
    </ligand>
</feature>
<feature type="binding site" evidence="3">
    <location>
        <position position="265"/>
    </location>
    <ligand>
        <name>AMP</name>
        <dbReference type="ChEBI" id="CHEBI:456215"/>
    </ligand>
</feature>
<dbReference type="GO" id="GO:0006206">
    <property type="term" value="P:pyrimidine nucleobase metabolic process"/>
    <property type="evidence" value="ECO:0007669"/>
    <property type="project" value="InterPro"/>
</dbReference>
<dbReference type="SUPFAM" id="SSF50692">
    <property type="entry name" value="ADC-like"/>
    <property type="match status" value="1"/>
</dbReference>
<dbReference type="PANTHER" id="PTHR10515:SF0">
    <property type="entry name" value="THYMIDINE PHOSPHORYLASE"/>
    <property type="match status" value="1"/>
</dbReference>
<dbReference type="SUPFAM" id="SSF54680">
    <property type="entry name" value="Pyrimidine nucleoside phosphorylase C-terminal domain"/>
    <property type="match status" value="1"/>
</dbReference>
<dbReference type="Gene3D" id="3.90.1170.30">
    <property type="entry name" value="Pyrimidine nucleoside phosphorylase-like, C-terminal domain"/>
    <property type="match status" value="1"/>
</dbReference>
<dbReference type="PANTHER" id="PTHR10515">
    <property type="entry name" value="THYMIDINE PHOSPHORYLASE"/>
    <property type="match status" value="1"/>
</dbReference>
<feature type="binding site" evidence="3">
    <location>
        <position position="169"/>
    </location>
    <ligand>
        <name>AMP</name>
        <dbReference type="ChEBI" id="CHEBI:456215"/>
    </ligand>
</feature>
<feature type="active site" description="Proton donor" evidence="3">
    <location>
        <position position="257"/>
    </location>
</feature>
<feature type="domain" description="Pyrimidine nucleoside phosphorylase C-terminal" evidence="4">
    <location>
        <begin position="425"/>
        <end position="492"/>
    </location>
</feature>
<feature type="binding site" evidence="3">
    <location>
        <position position="289"/>
    </location>
    <ligand>
        <name>AMP</name>
        <dbReference type="ChEBI" id="CHEBI:456215"/>
    </ligand>
</feature>
<keyword evidence="6" id="KW-1185">Reference proteome</keyword>
<organism evidence="5 6">
    <name type="scientific">Methanolobus vulcani</name>
    <dbReference type="NCBI Taxonomy" id="38026"/>
    <lineage>
        <taxon>Archaea</taxon>
        <taxon>Methanobacteriati</taxon>
        <taxon>Methanobacteriota</taxon>
        <taxon>Stenosarchaea group</taxon>
        <taxon>Methanomicrobia</taxon>
        <taxon>Methanosarcinales</taxon>
        <taxon>Methanosarcinaceae</taxon>
        <taxon>Methanolobus</taxon>
    </lineage>
</organism>
<dbReference type="HAMAP" id="MF_02132">
    <property type="entry name" value="AMP_phosphorylase"/>
    <property type="match status" value="1"/>
</dbReference>
<dbReference type="GO" id="GO:0046125">
    <property type="term" value="P:pyrimidine deoxyribonucleoside metabolic process"/>
    <property type="evidence" value="ECO:0007669"/>
    <property type="project" value="InterPro"/>
</dbReference>
<dbReference type="InterPro" id="IPR013102">
    <property type="entry name" value="PYNP_C"/>
</dbReference>
<dbReference type="NCBIfam" id="NF003338">
    <property type="entry name" value="PRK04350.1"/>
    <property type="match status" value="1"/>
</dbReference>
<feature type="binding site" evidence="3">
    <location>
        <position position="204"/>
    </location>
    <ligand>
        <name>AMP</name>
        <dbReference type="ChEBI" id="CHEBI:456215"/>
    </ligand>
</feature>
<name>A0A7Z8P140_9EURY</name>
<evidence type="ECO:0000313" key="6">
    <source>
        <dbReference type="Proteomes" id="UP000319335"/>
    </source>
</evidence>
<proteinExistence type="inferred from homology"/>
<dbReference type="Gene3D" id="1.20.970.50">
    <property type="match status" value="1"/>
</dbReference>
<evidence type="ECO:0000256" key="2">
    <source>
        <dbReference type="ARBA" id="ARBA00022679"/>
    </source>
</evidence>
<dbReference type="NCBIfam" id="TIGR03327">
    <property type="entry name" value="AMP_phos"/>
    <property type="match status" value="1"/>
</dbReference>
<dbReference type="InterPro" id="IPR000053">
    <property type="entry name" value="Thymidine/pyrmidine_PPase"/>
</dbReference>
<accession>A0A7Z8P140</accession>
<sequence>MMQLKVQPIDIKVGKYKVVMNTIDAKELGVNEGDRVRIKDHRVLTAIVDFTEDMIAPGMIGLYHEVQEQLKKEWTETVEVEPADKPKSTRIIRKVMDGKRLDRDEIYELVKDIVEENLNDIELAAFLTATYIKDLSEDETEWLTKAMIDTGERIEFATTPIMDKHSIGGVPGNKISLLIVPIVAANGLLIPKTSSRAITGAGGTADLMEILAPVEFTAQQIKEMTEKVGGVIVWGGATNIAPADDKLIRIEYPLSIDPHCQLLASIMAKKGAVGAQKVVMDIPTGAGTKIPDVKTGRKLARDLINLGDRLGMDVDCALTYGASPVGRTVGPALEVIEALQVLETMEGPNSLIEKSAALAGMLLEMGGVAAKGQGHDLAIETLKNGKAFAKLKEIIEIQGGDPNVTYRDIKVGQYTAELKAPTNGYVLEFHNKRIVQIARLAGAPNDKGAGVRIHKKRGEEVKAGQPVLTIYAEKEDKLADAIKNAREDLPIVVEGMLLEKVADITELK</sequence>
<dbReference type="SMART" id="SM00941">
    <property type="entry name" value="PYNP_C"/>
    <property type="match status" value="1"/>
</dbReference>
<dbReference type="InterPro" id="IPR013466">
    <property type="entry name" value="Thymidine/AMP_Pase"/>
</dbReference>
<dbReference type="EMBL" id="VIAQ01000020">
    <property type="protein sequence ID" value="TQD23529.1"/>
    <property type="molecule type" value="Genomic_DNA"/>
</dbReference>
<dbReference type="SUPFAM" id="SSF52418">
    <property type="entry name" value="Nucleoside phosphorylase/phosphoribosyltransferase catalytic domain"/>
    <property type="match status" value="1"/>
</dbReference>
<dbReference type="Proteomes" id="UP000319335">
    <property type="component" value="Unassembled WGS sequence"/>
</dbReference>
<comment type="caution">
    <text evidence="5">The sequence shown here is derived from an EMBL/GenBank/DDBJ whole genome shotgun (WGS) entry which is preliminary data.</text>
</comment>